<dbReference type="EMBL" id="JAWLKF010000006">
    <property type="protein sequence ID" value="MDV6303576.1"/>
    <property type="molecule type" value="Genomic_DNA"/>
</dbReference>
<evidence type="ECO:0000259" key="2">
    <source>
        <dbReference type="SMART" id="SM00829"/>
    </source>
</evidence>
<dbReference type="InterPro" id="IPR020843">
    <property type="entry name" value="ER"/>
</dbReference>
<dbReference type="GO" id="GO:0016491">
    <property type="term" value="F:oxidoreductase activity"/>
    <property type="evidence" value="ECO:0007669"/>
    <property type="project" value="UniProtKB-KW"/>
</dbReference>
<feature type="domain" description="Enoyl reductase (ER)" evidence="2">
    <location>
        <begin position="17"/>
        <end position="307"/>
    </location>
</feature>
<accession>A0ABU4D1I2</accession>
<proteinExistence type="predicted"/>
<dbReference type="InterPro" id="IPR036291">
    <property type="entry name" value="NAD(P)-bd_dom_sf"/>
</dbReference>
<sequence>MRSTEKQMQAARYHRYGGPEILVVEDAPEPHAEANTVRIEVGAASINPIDYLLRSGRLSDVVPLDLPAIPGRDAAGVVDEVGPGVVGTQVGDVVFGVGGISDTTAQYAVLTAWSSAPSDWSIEHAAAAGLASSTASAVIEALEVFGSLEGKTVLIDGASGAVGTALSVLARDSGAEVIGTGSPRNHDYLIGLGVRPTTYGPGLAERVALLAPGGVDAAVHTAPSSLPEDLMTLVGDPARVVTVLDAEGAERLGARKIDARNESQLLERASELGRRGIYLPRVDHILPFAQIADAHAVAERGSGKVVVTMR</sequence>
<keyword evidence="1" id="KW-0521">NADP</keyword>
<dbReference type="CDD" id="cd05289">
    <property type="entry name" value="MDR_like_2"/>
    <property type="match status" value="1"/>
</dbReference>
<dbReference type="PANTHER" id="PTHR44154">
    <property type="entry name" value="QUINONE OXIDOREDUCTASE"/>
    <property type="match status" value="1"/>
</dbReference>
<dbReference type="InterPro" id="IPR011032">
    <property type="entry name" value="GroES-like_sf"/>
</dbReference>
<dbReference type="SMART" id="SM00829">
    <property type="entry name" value="PKS_ER"/>
    <property type="match status" value="1"/>
</dbReference>
<dbReference type="Pfam" id="PF08240">
    <property type="entry name" value="ADH_N"/>
    <property type="match status" value="1"/>
</dbReference>
<name>A0ABU4D1I2_9NOCA</name>
<keyword evidence="4" id="KW-1185">Reference proteome</keyword>
<dbReference type="Gene3D" id="3.90.180.10">
    <property type="entry name" value="Medium-chain alcohol dehydrogenases, catalytic domain"/>
    <property type="match status" value="1"/>
</dbReference>
<dbReference type="Proteomes" id="UP001186104">
    <property type="component" value="Unassembled WGS sequence"/>
</dbReference>
<gene>
    <name evidence="3" type="ORF">R3P93_13500</name>
</gene>
<evidence type="ECO:0000313" key="3">
    <source>
        <dbReference type="EMBL" id="MDV6303576.1"/>
    </source>
</evidence>
<evidence type="ECO:0000313" key="4">
    <source>
        <dbReference type="Proteomes" id="UP001186104"/>
    </source>
</evidence>
<comment type="caution">
    <text evidence="3">The sequence shown here is derived from an EMBL/GenBank/DDBJ whole genome shotgun (WGS) entry which is preliminary data.</text>
</comment>
<reference evidence="3 4" key="1">
    <citation type="submission" date="2023-10" db="EMBL/GenBank/DDBJ databases">
        <title>Development of a sustainable strategy for remediation of hydrocarbon-contaminated territories based on the waste exchange concept.</title>
        <authorList>
            <person name="Krivoruchko A."/>
        </authorList>
    </citation>
    <scope>NUCLEOTIDE SEQUENCE [LARGE SCALE GENOMIC DNA]</scope>
    <source>
        <strain evidence="3 4">IEGM 1327</strain>
    </source>
</reference>
<dbReference type="PANTHER" id="PTHR44154:SF1">
    <property type="entry name" value="QUINONE OXIDOREDUCTASE"/>
    <property type="match status" value="1"/>
</dbReference>
<dbReference type="EC" id="1.-.-.-" evidence="3"/>
<dbReference type="SUPFAM" id="SSF50129">
    <property type="entry name" value="GroES-like"/>
    <property type="match status" value="1"/>
</dbReference>
<dbReference type="SUPFAM" id="SSF51735">
    <property type="entry name" value="NAD(P)-binding Rossmann-fold domains"/>
    <property type="match status" value="1"/>
</dbReference>
<keyword evidence="3" id="KW-0560">Oxidoreductase</keyword>
<protein>
    <submittedName>
        <fullName evidence="3">NADP-dependent oxidoreductase</fullName>
        <ecNumber evidence="3">1.-.-.-</ecNumber>
    </submittedName>
</protein>
<evidence type="ECO:0000256" key="1">
    <source>
        <dbReference type="ARBA" id="ARBA00022857"/>
    </source>
</evidence>
<dbReference type="InterPro" id="IPR013154">
    <property type="entry name" value="ADH-like_N"/>
</dbReference>
<organism evidence="3 4">
    <name type="scientific">Rhodococcus cerastii</name>
    <dbReference type="NCBI Taxonomy" id="908616"/>
    <lineage>
        <taxon>Bacteria</taxon>
        <taxon>Bacillati</taxon>
        <taxon>Actinomycetota</taxon>
        <taxon>Actinomycetes</taxon>
        <taxon>Mycobacteriales</taxon>
        <taxon>Nocardiaceae</taxon>
        <taxon>Rhodococcus</taxon>
    </lineage>
</organism>
<dbReference type="Gene3D" id="3.40.50.720">
    <property type="entry name" value="NAD(P)-binding Rossmann-like Domain"/>
    <property type="match status" value="1"/>
</dbReference>
<dbReference type="InterPro" id="IPR051603">
    <property type="entry name" value="Zinc-ADH_QOR/CCCR"/>
</dbReference>